<sequence>MCIVQGCIKPPANKSAALCAGHQRRLERSGDVDAARPLRRRAPNGEPLAWLTDKLRVETDDCIIWPFANDRSGRGVVLYRGNYMAPYRAACFEVFGDPPTPEHQTAHSCGNGHLACVNKRHLRWATSKENSEDTVAHGRQVRGERISRALLNREQVIEIRGLLEARQCRQQDLAERYGVSKQLISAIHNRACWAWV</sequence>
<reference evidence="1" key="1">
    <citation type="journal article" date="2014" name="Int. J. Syst. Evol. Microbiol.">
        <title>Complete genome sequence of Corynebacterium casei LMG S-19264T (=DSM 44701T), isolated from a smear-ripened cheese.</title>
        <authorList>
            <consortium name="US DOE Joint Genome Institute (JGI-PGF)"/>
            <person name="Walter F."/>
            <person name="Albersmeier A."/>
            <person name="Kalinowski J."/>
            <person name="Ruckert C."/>
        </authorList>
    </citation>
    <scope>NUCLEOTIDE SEQUENCE</scope>
    <source>
        <strain evidence="1">VKM B-2347</strain>
    </source>
</reference>
<gene>
    <name evidence="1" type="ORF">GCM10008179_28340</name>
</gene>
<keyword evidence="2" id="KW-1185">Reference proteome</keyword>
<dbReference type="SUPFAM" id="SSF54060">
    <property type="entry name" value="His-Me finger endonucleases"/>
    <property type="match status" value="1"/>
</dbReference>
<accession>A0A9W6J1N9</accession>
<dbReference type="InterPro" id="IPR044925">
    <property type="entry name" value="His-Me_finger_sf"/>
</dbReference>
<comment type="caution">
    <text evidence="1">The sequence shown here is derived from an EMBL/GenBank/DDBJ whole genome shotgun (WGS) entry which is preliminary data.</text>
</comment>
<organism evidence="1 2">
    <name type="scientific">Hansschlegelia plantiphila</name>
    <dbReference type="NCBI Taxonomy" id="374655"/>
    <lineage>
        <taxon>Bacteria</taxon>
        <taxon>Pseudomonadati</taxon>
        <taxon>Pseudomonadota</taxon>
        <taxon>Alphaproteobacteria</taxon>
        <taxon>Hyphomicrobiales</taxon>
        <taxon>Methylopilaceae</taxon>
        <taxon>Hansschlegelia</taxon>
    </lineage>
</organism>
<protein>
    <recommendedName>
        <fullName evidence="3">HNH nuclease domain-containing protein</fullName>
    </recommendedName>
</protein>
<name>A0A9W6J1N9_9HYPH</name>
<proteinExistence type="predicted"/>
<evidence type="ECO:0000313" key="1">
    <source>
        <dbReference type="EMBL" id="GLK69196.1"/>
    </source>
</evidence>
<reference evidence="1" key="2">
    <citation type="submission" date="2023-01" db="EMBL/GenBank/DDBJ databases">
        <authorList>
            <person name="Sun Q."/>
            <person name="Evtushenko L."/>
        </authorList>
    </citation>
    <scope>NUCLEOTIDE SEQUENCE</scope>
    <source>
        <strain evidence="1">VKM B-2347</strain>
    </source>
</reference>
<dbReference type="AlphaFoldDB" id="A0A9W6J1N9"/>
<dbReference type="EMBL" id="BSFI01000021">
    <property type="protein sequence ID" value="GLK69196.1"/>
    <property type="molecule type" value="Genomic_DNA"/>
</dbReference>
<evidence type="ECO:0008006" key="3">
    <source>
        <dbReference type="Google" id="ProtNLM"/>
    </source>
</evidence>
<evidence type="ECO:0000313" key="2">
    <source>
        <dbReference type="Proteomes" id="UP001143372"/>
    </source>
</evidence>
<dbReference type="Proteomes" id="UP001143372">
    <property type="component" value="Unassembled WGS sequence"/>
</dbReference>